<keyword evidence="3" id="KW-1185">Reference proteome</keyword>
<feature type="domain" description="Cyclodeaminase/cyclohydrolase" evidence="1">
    <location>
        <begin position="7"/>
        <end position="185"/>
    </location>
</feature>
<dbReference type="Proteomes" id="UP000503004">
    <property type="component" value="Chromosome"/>
</dbReference>
<proteinExistence type="predicted"/>
<name>A0A858QAG0_9GAMM</name>
<evidence type="ECO:0000313" key="3">
    <source>
        <dbReference type="Proteomes" id="UP000503004"/>
    </source>
</evidence>
<protein>
    <submittedName>
        <fullName evidence="2">Methenyltetrahydrofolate cyclohydrolase</fullName>
    </submittedName>
</protein>
<dbReference type="InterPro" id="IPR054893">
    <property type="entry name" value="MthfCyhylase"/>
</dbReference>
<dbReference type="InterPro" id="IPR036178">
    <property type="entry name" value="Formintransfe-cycloase-like_sf"/>
</dbReference>
<accession>A0A858QAG0</accession>
<evidence type="ECO:0000313" key="2">
    <source>
        <dbReference type="EMBL" id="QJD30922.1"/>
    </source>
</evidence>
<dbReference type="KEGG" id="metu:GNH96_13775"/>
<evidence type="ECO:0000259" key="1">
    <source>
        <dbReference type="Pfam" id="PF04961"/>
    </source>
</evidence>
<dbReference type="EMBL" id="CP046565">
    <property type="protein sequence ID" value="QJD30922.1"/>
    <property type="molecule type" value="Genomic_DNA"/>
</dbReference>
<organism evidence="2 3">
    <name type="scientific">Methylococcus geothermalis</name>
    <dbReference type="NCBI Taxonomy" id="2681310"/>
    <lineage>
        <taxon>Bacteria</taxon>
        <taxon>Pseudomonadati</taxon>
        <taxon>Pseudomonadota</taxon>
        <taxon>Gammaproteobacteria</taxon>
        <taxon>Methylococcales</taxon>
        <taxon>Methylococcaceae</taxon>
        <taxon>Methylococcus</taxon>
    </lineage>
</organism>
<reference evidence="3" key="1">
    <citation type="submission" date="2019-12" db="EMBL/GenBank/DDBJ databases">
        <authorList>
            <person name="Awala S.I."/>
            <person name="Rhee S.K."/>
        </authorList>
    </citation>
    <scope>NUCLEOTIDE SEQUENCE [LARGE SCALE GENOMIC DNA]</scope>
    <source>
        <strain evidence="3">IM1</strain>
    </source>
</reference>
<dbReference type="Gene3D" id="1.20.120.680">
    <property type="entry name" value="Formiminotetrahydrofolate cyclodeaminase monomer, up-and-down helical bundle"/>
    <property type="match status" value="1"/>
</dbReference>
<dbReference type="GO" id="GO:0016787">
    <property type="term" value="F:hydrolase activity"/>
    <property type="evidence" value="ECO:0007669"/>
    <property type="project" value="UniProtKB-KW"/>
</dbReference>
<dbReference type="SUPFAM" id="SSF101262">
    <property type="entry name" value="Methenyltetrahydrofolate cyclohydrolase-like"/>
    <property type="match status" value="1"/>
</dbReference>
<dbReference type="FunFam" id="1.20.120.680:FF:000003">
    <property type="match status" value="1"/>
</dbReference>
<dbReference type="NCBIfam" id="NF045657">
    <property type="entry name" value="MthfCyhylaseFchA"/>
    <property type="match status" value="1"/>
</dbReference>
<dbReference type="AlphaFoldDB" id="A0A858QAG0"/>
<keyword evidence="2" id="KW-0378">Hydrolase</keyword>
<dbReference type="RefSeq" id="WP_169604196.1">
    <property type="nucleotide sequence ID" value="NZ_CP046565.1"/>
</dbReference>
<gene>
    <name evidence="2" type="ORF">GNH96_13775</name>
</gene>
<dbReference type="Pfam" id="PF04961">
    <property type="entry name" value="FTCD_C"/>
    <property type="match status" value="1"/>
</dbReference>
<sequence>MIKDQPIQQFLDELASKSATPGGGSAAAVMGAMGAALVGMVCHLTVGKKNYEAVEAEMAGVLARADALRAQSMDMIRADVEAFDRVMAAYALPRDTEDDKAARGRAIQEALKAATDVPLACARLCVDIIELSDIAAQKGNRNLISDAGVAVMAAHAALKSAALNVYVNAKGVKDEAFARDRVDRLEALLKEGEAKAIAVFETVKAHL</sequence>
<dbReference type="InterPro" id="IPR007044">
    <property type="entry name" value="Cyclodeamin/CycHdrlase"/>
</dbReference>